<organism evidence="1 2">
    <name type="scientific">Durusdinium trenchii</name>
    <dbReference type="NCBI Taxonomy" id="1381693"/>
    <lineage>
        <taxon>Eukaryota</taxon>
        <taxon>Sar</taxon>
        <taxon>Alveolata</taxon>
        <taxon>Dinophyceae</taxon>
        <taxon>Suessiales</taxon>
        <taxon>Symbiodiniaceae</taxon>
        <taxon>Durusdinium</taxon>
    </lineage>
</organism>
<name>A0ABP0JSH5_9DINO</name>
<gene>
    <name evidence="1" type="ORF">CCMP2556_LOCUS12866</name>
</gene>
<dbReference type="EMBL" id="CAXAMN010006380">
    <property type="protein sequence ID" value="CAK9017412.1"/>
    <property type="molecule type" value="Genomic_DNA"/>
</dbReference>
<accession>A0ABP0JSH5</accession>
<comment type="caution">
    <text evidence="1">The sequence shown here is derived from an EMBL/GenBank/DDBJ whole genome shotgun (WGS) entry which is preliminary data.</text>
</comment>
<evidence type="ECO:0000313" key="1">
    <source>
        <dbReference type="EMBL" id="CAK9017412.1"/>
    </source>
</evidence>
<sequence>MLAALVYSMPNLNWMDPKDHTELFSGCGSVTRGELQEGRSVFAYDIEYNREFMDIMSPQGYALAIFAVLNTKRAGGLTLAPVCSTWVFMSRGSTLRSRARPLGSGKGSCRTGSIMAARCAILILLAAARGVVLGVGATQRVLVPISPPHPACFEPHQGFQETYSDGRLWCAFAETNLAVYRTDEWPNPNRLSLGEPKTFWVCSLEVFRLESFKSSHLWRACSWLCWFAKILILVSTKRVSGGSVLELRHESDSGWPNTPMGPHRVVSTLFDLRVTNKIGRTW</sequence>
<reference evidence="1 2" key="1">
    <citation type="submission" date="2024-02" db="EMBL/GenBank/DDBJ databases">
        <authorList>
            <person name="Chen Y."/>
            <person name="Shah S."/>
            <person name="Dougan E. K."/>
            <person name="Thang M."/>
            <person name="Chan C."/>
        </authorList>
    </citation>
    <scope>NUCLEOTIDE SEQUENCE [LARGE SCALE GENOMIC DNA]</scope>
</reference>
<evidence type="ECO:0000313" key="2">
    <source>
        <dbReference type="Proteomes" id="UP001642484"/>
    </source>
</evidence>
<protein>
    <submittedName>
        <fullName evidence="1">Uncharacterized protein</fullName>
    </submittedName>
</protein>
<keyword evidence="2" id="KW-1185">Reference proteome</keyword>
<dbReference type="Proteomes" id="UP001642484">
    <property type="component" value="Unassembled WGS sequence"/>
</dbReference>
<proteinExistence type="predicted"/>